<feature type="region of interest" description="Disordered" evidence="1">
    <location>
        <begin position="57"/>
        <end position="84"/>
    </location>
</feature>
<keyword evidence="3" id="KW-1185">Reference proteome</keyword>
<gene>
    <name evidence="2" type="ORF">F8154_11215</name>
</gene>
<dbReference type="RefSeq" id="WP_151861706.1">
    <property type="nucleotide sequence ID" value="NZ_WBZC01000044.1"/>
</dbReference>
<dbReference type="Proteomes" id="UP000432715">
    <property type="component" value="Unassembled WGS sequence"/>
</dbReference>
<feature type="compositionally biased region" description="Basic and acidic residues" evidence="1">
    <location>
        <begin position="70"/>
        <end position="81"/>
    </location>
</feature>
<dbReference type="AlphaFoldDB" id="A0A6I0FDY4"/>
<name>A0A6I0FDY4_9FIRM</name>
<evidence type="ECO:0000313" key="2">
    <source>
        <dbReference type="EMBL" id="KAB3532911.1"/>
    </source>
</evidence>
<proteinExistence type="predicted"/>
<accession>A0A6I0FDY4</accession>
<dbReference type="OrthoDB" id="284838at2"/>
<comment type="caution">
    <text evidence="2">The sequence shown here is derived from an EMBL/GenBank/DDBJ whole genome shotgun (WGS) entry which is preliminary data.</text>
</comment>
<organism evidence="2 3">
    <name type="scientific">Alkaliphilus pronyensis</name>
    <dbReference type="NCBI Taxonomy" id="1482732"/>
    <lineage>
        <taxon>Bacteria</taxon>
        <taxon>Bacillati</taxon>
        <taxon>Bacillota</taxon>
        <taxon>Clostridia</taxon>
        <taxon>Peptostreptococcales</taxon>
        <taxon>Natronincolaceae</taxon>
        <taxon>Alkaliphilus</taxon>
    </lineage>
</organism>
<sequence>MIIKKQKKLTYTLLIITILTTLALASHYILAHNQMEVNLKAEGEKIAIEEELKNHNNDGEADLISADNQGEDKSPQEKTITDETDENIQIDDKNIENEINRSDKDQQQNVEKIDNKQEELNKPDNSDDVNNNSKESIKLGELVSEDLNRYVLEIIKTYKLGTPYLLNTNYDSYNGVTTNLYYKDKLLLRANPSGDKASHCVGITFEVFFKAMQKRNKAVGLSPNDFNGMNWKQLYDFVLTWYVAGGNKRTHNLAIALEKYGVGQRIYNMEDAKAGDFIDFSRDNNTGHTVVFLNWIKENDKIIGLRYWSSQDSTNGINYREEYFNIKNGDGEKYGNIIIDQLYIGRVSAISNYKDF</sequence>
<feature type="region of interest" description="Disordered" evidence="1">
    <location>
        <begin position="114"/>
        <end position="133"/>
    </location>
</feature>
<protein>
    <submittedName>
        <fullName evidence="2">Uncharacterized protein</fullName>
    </submittedName>
</protein>
<evidence type="ECO:0000313" key="3">
    <source>
        <dbReference type="Proteomes" id="UP000432715"/>
    </source>
</evidence>
<reference evidence="2 3" key="1">
    <citation type="submission" date="2019-10" db="EMBL/GenBank/DDBJ databases">
        <title>Alkaliphilus serpentinus sp. nov. and Alkaliphilus pronyensis sp. nov., two novel anaerobic alkaliphilic species isolated from the serpentinized-hosted hydrothermal field of the Prony Bay (New Caledonia).</title>
        <authorList>
            <person name="Postec A."/>
        </authorList>
    </citation>
    <scope>NUCLEOTIDE SEQUENCE [LARGE SCALE GENOMIC DNA]</scope>
    <source>
        <strain evidence="2 3">LacV</strain>
    </source>
</reference>
<feature type="compositionally biased region" description="Basic and acidic residues" evidence="1">
    <location>
        <begin position="114"/>
        <end position="125"/>
    </location>
</feature>
<evidence type="ECO:0000256" key="1">
    <source>
        <dbReference type="SAM" id="MobiDB-lite"/>
    </source>
</evidence>
<dbReference type="EMBL" id="WBZC01000044">
    <property type="protein sequence ID" value="KAB3532911.1"/>
    <property type="molecule type" value="Genomic_DNA"/>
</dbReference>